<evidence type="ECO:0000256" key="1">
    <source>
        <dbReference type="SAM" id="MobiDB-lite"/>
    </source>
</evidence>
<name>A0ABW3CAF7_9ACTN</name>
<evidence type="ECO:0000259" key="2">
    <source>
        <dbReference type="Pfam" id="PF01636"/>
    </source>
</evidence>
<proteinExistence type="predicted"/>
<keyword evidence="4" id="KW-1185">Reference proteome</keyword>
<accession>A0ABW3CAF7</accession>
<evidence type="ECO:0000313" key="4">
    <source>
        <dbReference type="Proteomes" id="UP001597083"/>
    </source>
</evidence>
<dbReference type="InterPro" id="IPR011009">
    <property type="entry name" value="Kinase-like_dom_sf"/>
</dbReference>
<gene>
    <name evidence="3" type="ORF">ACFQ07_01485</name>
</gene>
<evidence type="ECO:0000313" key="3">
    <source>
        <dbReference type="EMBL" id="MFD0850890.1"/>
    </source>
</evidence>
<dbReference type="EMBL" id="JBHTIR010000175">
    <property type="protein sequence ID" value="MFD0850890.1"/>
    <property type="molecule type" value="Genomic_DNA"/>
</dbReference>
<sequence>MARPFACVHADVHRKNMIVNDGVTAFLDWEPALWGDPPLRPGRPHRQDAVPTGRARSRHRPVAIAPDTVAKVFQTRTPPPVQGDAHHSRSHRPQRSFEGC</sequence>
<dbReference type="SUPFAM" id="SSF56112">
    <property type="entry name" value="Protein kinase-like (PK-like)"/>
    <property type="match status" value="1"/>
</dbReference>
<dbReference type="Proteomes" id="UP001597083">
    <property type="component" value="Unassembled WGS sequence"/>
</dbReference>
<feature type="region of interest" description="Disordered" evidence="1">
    <location>
        <begin position="36"/>
        <end position="100"/>
    </location>
</feature>
<dbReference type="Pfam" id="PF01636">
    <property type="entry name" value="APH"/>
    <property type="match status" value="1"/>
</dbReference>
<organism evidence="3 4">
    <name type="scientific">Actinomadura adrarensis</name>
    <dbReference type="NCBI Taxonomy" id="1819600"/>
    <lineage>
        <taxon>Bacteria</taxon>
        <taxon>Bacillati</taxon>
        <taxon>Actinomycetota</taxon>
        <taxon>Actinomycetes</taxon>
        <taxon>Streptosporangiales</taxon>
        <taxon>Thermomonosporaceae</taxon>
        <taxon>Actinomadura</taxon>
    </lineage>
</organism>
<feature type="domain" description="Aminoglycoside phosphotransferase" evidence="2">
    <location>
        <begin position="3"/>
        <end position="37"/>
    </location>
</feature>
<dbReference type="InterPro" id="IPR002575">
    <property type="entry name" value="Aminoglycoside_PTrfase"/>
</dbReference>
<comment type="caution">
    <text evidence="3">The sequence shown here is derived from an EMBL/GenBank/DDBJ whole genome shotgun (WGS) entry which is preliminary data.</text>
</comment>
<protein>
    <submittedName>
        <fullName evidence="3">Phosphotransferase</fullName>
    </submittedName>
</protein>
<dbReference type="Gene3D" id="3.90.1200.10">
    <property type="match status" value="1"/>
</dbReference>
<reference evidence="4" key="1">
    <citation type="journal article" date="2019" name="Int. J. Syst. Evol. Microbiol.">
        <title>The Global Catalogue of Microorganisms (GCM) 10K type strain sequencing project: providing services to taxonomists for standard genome sequencing and annotation.</title>
        <authorList>
            <consortium name="The Broad Institute Genomics Platform"/>
            <consortium name="The Broad Institute Genome Sequencing Center for Infectious Disease"/>
            <person name="Wu L."/>
            <person name="Ma J."/>
        </authorList>
    </citation>
    <scope>NUCLEOTIDE SEQUENCE [LARGE SCALE GENOMIC DNA]</scope>
    <source>
        <strain evidence="4">JCM 31696</strain>
    </source>
</reference>